<evidence type="ECO:0000256" key="1">
    <source>
        <dbReference type="SAM" id="MobiDB-lite"/>
    </source>
</evidence>
<protein>
    <submittedName>
        <fullName evidence="2">Uncharacterized protein</fullName>
    </submittedName>
</protein>
<gene>
    <name evidence="2" type="ORF">BON30_15225</name>
</gene>
<dbReference type="Proteomes" id="UP000182229">
    <property type="component" value="Unassembled WGS sequence"/>
</dbReference>
<dbReference type="AlphaFoldDB" id="A0A1L9BDS2"/>
<organism evidence="2 3">
    <name type="scientific">Cystobacter ferrugineus</name>
    <dbReference type="NCBI Taxonomy" id="83449"/>
    <lineage>
        <taxon>Bacteria</taxon>
        <taxon>Pseudomonadati</taxon>
        <taxon>Myxococcota</taxon>
        <taxon>Myxococcia</taxon>
        <taxon>Myxococcales</taxon>
        <taxon>Cystobacterineae</taxon>
        <taxon>Archangiaceae</taxon>
        <taxon>Cystobacter</taxon>
    </lineage>
</organism>
<evidence type="ECO:0000313" key="3">
    <source>
        <dbReference type="Proteomes" id="UP000182229"/>
    </source>
</evidence>
<proteinExistence type="predicted"/>
<feature type="region of interest" description="Disordered" evidence="1">
    <location>
        <begin position="84"/>
        <end position="112"/>
    </location>
</feature>
<reference evidence="3" key="1">
    <citation type="submission" date="2016-11" db="EMBL/GenBank/DDBJ databases">
        <authorList>
            <person name="Shukria A."/>
            <person name="Stevens D.C."/>
        </authorList>
    </citation>
    <scope>NUCLEOTIDE SEQUENCE [LARGE SCALE GENOMIC DNA]</scope>
    <source>
        <strain evidence="3">Cbfe23</strain>
    </source>
</reference>
<evidence type="ECO:0000313" key="2">
    <source>
        <dbReference type="EMBL" id="OJH40376.1"/>
    </source>
</evidence>
<comment type="caution">
    <text evidence="2">The sequence shown here is derived from an EMBL/GenBank/DDBJ whole genome shotgun (WGS) entry which is preliminary data.</text>
</comment>
<sequence length="112" mass="12086">MTDCGECSSLRTGRKRIQTSIWTMSAMMAHSSASLRSRYLVKMAAWQEVLVPLVEQRLGAQRGTSSRVRAAAIGERTRALSGWPLMSSRAASGSRGRPEGRVRPSGPGGAPR</sequence>
<dbReference type="EMBL" id="MPIN01000003">
    <property type="protein sequence ID" value="OJH40376.1"/>
    <property type="molecule type" value="Genomic_DNA"/>
</dbReference>
<reference evidence="2 3" key="2">
    <citation type="submission" date="2016-12" db="EMBL/GenBank/DDBJ databases">
        <title>Draft Genome Sequence of Cystobacter ferrugineus Strain Cbfe23.</title>
        <authorList>
            <person name="Akbar S."/>
            <person name="Dowd S.E."/>
            <person name="Stevens D.C."/>
        </authorList>
    </citation>
    <scope>NUCLEOTIDE SEQUENCE [LARGE SCALE GENOMIC DNA]</scope>
    <source>
        <strain evidence="2 3">Cbfe23</strain>
    </source>
</reference>
<accession>A0A1L9BDS2</accession>
<dbReference type="Gene3D" id="1.10.357.10">
    <property type="entry name" value="Tetracycline Repressor, domain 2"/>
    <property type="match status" value="1"/>
</dbReference>
<name>A0A1L9BDS2_9BACT</name>
<keyword evidence="3" id="KW-1185">Reference proteome</keyword>